<organism evidence="1">
    <name type="scientific">human gut metagenome</name>
    <dbReference type="NCBI Taxonomy" id="408170"/>
    <lineage>
        <taxon>unclassified sequences</taxon>
        <taxon>metagenomes</taxon>
        <taxon>organismal metagenomes</taxon>
    </lineage>
</organism>
<accession>K1TRT7</accession>
<dbReference type="AlphaFoldDB" id="K1TRT7"/>
<name>K1TRT7_9ZZZZ</name>
<gene>
    <name evidence="1" type="ORF">OBE_03965</name>
</gene>
<dbReference type="Gene3D" id="2.40.260.10">
    <property type="entry name" value="Sortase"/>
    <property type="match status" value="1"/>
</dbReference>
<dbReference type="GO" id="GO:0016787">
    <property type="term" value="F:hydrolase activity"/>
    <property type="evidence" value="ECO:0007669"/>
    <property type="project" value="UniProtKB-KW"/>
</dbReference>
<dbReference type="InterPro" id="IPR023365">
    <property type="entry name" value="Sortase_dom-sf"/>
</dbReference>
<reference evidence="1" key="1">
    <citation type="journal article" date="2013" name="Environ. Microbiol.">
        <title>Microbiota from the distal guts of lean and obese adolescents exhibit partial functional redundancy besides clear differences in community structure.</title>
        <authorList>
            <person name="Ferrer M."/>
            <person name="Ruiz A."/>
            <person name="Lanza F."/>
            <person name="Haange S.B."/>
            <person name="Oberbach A."/>
            <person name="Till H."/>
            <person name="Bargiela R."/>
            <person name="Campoy C."/>
            <person name="Segura M.T."/>
            <person name="Richter M."/>
            <person name="von Bergen M."/>
            <person name="Seifert J."/>
            <person name="Suarez A."/>
        </authorList>
    </citation>
    <scope>NUCLEOTIDE SEQUENCE</scope>
</reference>
<proteinExistence type="predicted"/>
<evidence type="ECO:0000313" key="1">
    <source>
        <dbReference type="EMBL" id="EKC70294.1"/>
    </source>
</evidence>
<dbReference type="EMBL" id="AJWZ01002684">
    <property type="protein sequence ID" value="EKC70294.1"/>
    <property type="molecule type" value="Genomic_DNA"/>
</dbReference>
<protein>
    <submittedName>
        <fullName evidence="1">Sortase, SrtB family</fullName>
    </submittedName>
</protein>
<comment type="caution">
    <text evidence="1">The sequence shown here is derived from an EMBL/GenBank/DDBJ whole genome shotgun (WGS) entry which is preliminary data.</text>
</comment>
<sequence>MRGKVYEKIMITIITILLVILLGGSGTMIVKNKVQDKKEEQQYEKMEKKYVNKNKKKNKIKGTSDFDIEKMKKKNKDVVGWIECSDVLSYPLVKGMDNDYYLNHNALRQSNISGSIFLDYRTDFTSSNCIIYGHNMKGRQMFGKLLNFIKASFAKNHDTFYIDDGTMKHQYKLASVNLVSDTSEDYKISFG</sequence>
<dbReference type="CDD" id="cd05826">
    <property type="entry name" value="Sortase_B"/>
    <property type="match status" value="1"/>
</dbReference>
<dbReference type="InterPro" id="IPR009835">
    <property type="entry name" value="SrtB"/>
</dbReference>
<dbReference type="SUPFAM" id="SSF63817">
    <property type="entry name" value="Sortase"/>
    <property type="match status" value="1"/>
</dbReference>